<dbReference type="GeneID" id="8860308"/>
<sequence length="291" mass="33747">MDREEKDVHSSDFSVDSNTSQEEYNRVMSVQTTDPQSSLQQERRNEFQKYETIQWSADTNQPKTMNRHDLNQHQTGETHQQQVTNAKPSETSSNRRVSIIDETNRTRDKISKRKRKKSTRLRKPLQNDQLLKNYFEMDRVSSNEVTTFKIIPSETTSQDSSHDQQSCNTSASSESFIKKETFQVYSKLSESSEDSSRKSITPPQQQQVLPQPAQTSQNTTSAHFHNSSLTLQELMNSEIMHNFTQHSNNISEMWIHENVESGWMALSSKNLELANFLLSTISDLRMFIIWT</sequence>
<dbReference type="AlphaFoldDB" id="D2W5P0"/>
<feature type="region of interest" description="Disordered" evidence="1">
    <location>
        <begin position="192"/>
        <end position="222"/>
    </location>
</feature>
<feature type="compositionally biased region" description="Polar residues" evidence="1">
    <location>
        <begin position="72"/>
        <end position="96"/>
    </location>
</feature>
<dbReference type="RefSeq" id="XP_002668357.1">
    <property type="nucleotide sequence ID" value="XM_002668311.1"/>
</dbReference>
<feature type="compositionally biased region" description="Polar residues" evidence="1">
    <location>
        <begin position="11"/>
        <end position="40"/>
    </location>
</feature>
<dbReference type="KEGG" id="ngr:NAEGRDRAFT_76731"/>
<feature type="compositionally biased region" description="Basic and acidic residues" evidence="1">
    <location>
        <begin position="1"/>
        <end position="10"/>
    </location>
</feature>
<gene>
    <name evidence="2" type="ORF">NAEGRDRAFT_76731</name>
</gene>
<evidence type="ECO:0000313" key="2">
    <source>
        <dbReference type="EMBL" id="EFC35613.1"/>
    </source>
</evidence>
<dbReference type="InParanoid" id="D2W5P0"/>
<dbReference type="Proteomes" id="UP000006671">
    <property type="component" value="Unassembled WGS sequence"/>
</dbReference>
<protein>
    <submittedName>
        <fullName evidence="2">Predicted protein</fullName>
    </submittedName>
</protein>
<feature type="compositionally biased region" description="Low complexity" evidence="1">
    <location>
        <begin position="153"/>
        <end position="166"/>
    </location>
</feature>
<organism evidence="3">
    <name type="scientific">Naegleria gruberi</name>
    <name type="common">Amoeba</name>
    <dbReference type="NCBI Taxonomy" id="5762"/>
    <lineage>
        <taxon>Eukaryota</taxon>
        <taxon>Discoba</taxon>
        <taxon>Heterolobosea</taxon>
        <taxon>Tetramitia</taxon>
        <taxon>Eutetramitia</taxon>
        <taxon>Vahlkampfiidae</taxon>
        <taxon>Naegleria</taxon>
    </lineage>
</organism>
<evidence type="ECO:0000313" key="3">
    <source>
        <dbReference type="Proteomes" id="UP000006671"/>
    </source>
</evidence>
<feature type="compositionally biased region" description="Basic and acidic residues" evidence="1">
    <location>
        <begin position="98"/>
        <end position="109"/>
    </location>
</feature>
<feature type="compositionally biased region" description="Polar residues" evidence="1">
    <location>
        <begin position="51"/>
        <end position="64"/>
    </location>
</feature>
<proteinExistence type="predicted"/>
<accession>D2W5P0</accession>
<feature type="region of interest" description="Disordered" evidence="1">
    <location>
        <begin position="1"/>
        <end position="125"/>
    </location>
</feature>
<dbReference type="VEuPathDB" id="AmoebaDB:NAEGRDRAFT_76731"/>
<feature type="compositionally biased region" description="Basic residues" evidence="1">
    <location>
        <begin position="110"/>
        <end position="123"/>
    </location>
</feature>
<dbReference type="EMBL" id="GG739111">
    <property type="protein sequence ID" value="EFC35613.1"/>
    <property type="molecule type" value="Genomic_DNA"/>
</dbReference>
<evidence type="ECO:0000256" key="1">
    <source>
        <dbReference type="SAM" id="MobiDB-lite"/>
    </source>
</evidence>
<feature type="region of interest" description="Disordered" evidence="1">
    <location>
        <begin position="153"/>
        <end position="173"/>
    </location>
</feature>
<name>D2W5P0_NAEGR</name>
<reference evidence="2 3" key="1">
    <citation type="journal article" date="2010" name="Cell">
        <title>The genome of Naegleria gruberi illuminates early eukaryotic versatility.</title>
        <authorList>
            <person name="Fritz-Laylin L.K."/>
            <person name="Prochnik S.E."/>
            <person name="Ginger M.L."/>
            <person name="Dacks J.B."/>
            <person name="Carpenter M.L."/>
            <person name="Field M.C."/>
            <person name="Kuo A."/>
            <person name="Paredez A."/>
            <person name="Chapman J."/>
            <person name="Pham J."/>
            <person name="Shu S."/>
            <person name="Neupane R."/>
            <person name="Cipriano M."/>
            <person name="Mancuso J."/>
            <person name="Tu H."/>
            <person name="Salamov A."/>
            <person name="Lindquist E."/>
            <person name="Shapiro H."/>
            <person name="Lucas S."/>
            <person name="Grigoriev I.V."/>
            <person name="Cande W.Z."/>
            <person name="Fulton C."/>
            <person name="Rokhsar D.S."/>
            <person name="Dawson S.C."/>
        </authorList>
    </citation>
    <scope>NUCLEOTIDE SEQUENCE [LARGE SCALE GENOMIC DNA]</scope>
    <source>
        <strain evidence="2 3">NEG-M</strain>
    </source>
</reference>
<keyword evidence="3" id="KW-1185">Reference proteome</keyword>
<feature type="compositionally biased region" description="Low complexity" evidence="1">
    <location>
        <begin position="198"/>
        <end position="217"/>
    </location>
</feature>